<dbReference type="InterPro" id="IPR027417">
    <property type="entry name" value="P-loop_NTPase"/>
</dbReference>
<evidence type="ECO:0000313" key="4">
    <source>
        <dbReference type="Proteomes" id="UP000019478"/>
    </source>
</evidence>
<dbReference type="GeneID" id="19168201"/>
<dbReference type="RefSeq" id="XP_007732401.1">
    <property type="nucleotide sequence ID" value="XM_007734211.1"/>
</dbReference>
<dbReference type="InterPro" id="IPR056884">
    <property type="entry name" value="NPHP3-like_N"/>
</dbReference>
<dbReference type="AlphaFoldDB" id="W9Y2T6"/>
<evidence type="ECO:0000259" key="2">
    <source>
        <dbReference type="PROSITE" id="PS50837"/>
    </source>
</evidence>
<sequence length="557" mass="63632">MTHRIEITGNRAEANSTQVNNMTLNTSHTTEEIDRTCLLALRCPDSLVVKNLLKENKDKLVHKSFDWILQDSQYLSWQDGSDVGVLWIKGGAGKGKTMMSIGLIEKLEERSRQAKETTVVIYFFCQNDDAALNTLEAIIKGLILQLVRQQPMVKQSLRERWDMATLRFTEDVSSWRGLWAIFTEMLHQSDCARLYVMVDGLDECQDRGMVDLLRLIVRTELDRPSRVKWLLTSRPLDSAEQELLTARDQVQVSLELNSDHISQAVRNYISSKVVELDRRQGYGPGLKRIVEDELHIRAQDTFLWVTLVCKQLESVKRENALGVIRDLPPGLTAFYDRIMRQICDGERSVIEGCVRLLKVMMVAYRPLDVRELRGVSGLLDEEPDMEKWIERCASFVMKRGNTINFVHQSARDYLAGQTGGAILDSYDRYEHGDILMNSLAYLRQKLKVDLLDLRRPDSSRELITQCELELLATLSYAATFWFRHLEVAGDDLVQRAFRGQGLLATFLQTRLLEWLECLGWLDETARAVEALKILVKMSTDSAHVSLADVFSLIGSSV</sequence>
<dbReference type="eggNOG" id="KOG0266">
    <property type="taxonomic scope" value="Eukaryota"/>
</dbReference>
<accession>W9Y2T6</accession>
<keyword evidence="4" id="KW-1185">Reference proteome</keyword>
<dbReference type="PANTHER" id="PTHR10039:SF14">
    <property type="entry name" value="NACHT DOMAIN-CONTAINING PROTEIN"/>
    <property type="match status" value="1"/>
</dbReference>
<keyword evidence="1" id="KW-0677">Repeat</keyword>
<proteinExistence type="predicted"/>
<dbReference type="HOGENOM" id="CLU_000288_6_21_1"/>
<dbReference type="Proteomes" id="UP000019478">
    <property type="component" value="Unassembled WGS sequence"/>
</dbReference>
<dbReference type="Pfam" id="PF24883">
    <property type="entry name" value="NPHP3_N"/>
    <property type="match status" value="1"/>
</dbReference>
<evidence type="ECO:0000256" key="1">
    <source>
        <dbReference type="ARBA" id="ARBA00022737"/>
    </source>
</evidence>
<gene>
    <name evidence="3" type="ORF">A1O3_04080</name>
</gene>
<comment type="caution">
    <text evidence="3">The sequence shown here is derived from an EMBL/GenBank/DDBJ whole genome shotgun (WGS) entry which is preliminary data.</text>
</comment>
<dbReference type="OrthoDB" id="4158009at2759"/>
<protein>
    <recommendedName>
        <fullName evidence="2">NACHT domain-containing protein</fullName>
    </recommendedName>
</protein>
<dbReference type="PANTHER" id="PTHR10039">
    <property type="entry name" value="AMELOGENIN"/>
    <property type="match status" value="1"/>
</dbReference>
<organism evidence="3 4">
    <name type="scientific">Capronia epimyces CBS 606.96</name>
    <dbReference type="NCBI Taxonomy" id="1182542"/>
    <lineage>
        <taxon>Eukaryota</taxon>
        <taxon>Fungi</taxon>
        <taxon>Dikarya</taxon>
        <taxon>Ascomycota</taxon>
        <taxon>Pezizomycotina</taxon>
        <taxon>Eurotiomycetes</taxon>
        <taxon>Chaetothyriomycetidae</taxon>
        <taxon>Chaetothyriales</taxon>
        <taxon>Herpotrichiellaceae</taxon>
        <taxon>Capronia</taxon>
    </lineage>
</organism>
<dbReference type="Gene3D" id="3.40.50.300">
    <property type="entry name" value="P-loop containing nucleotide triphosphate hydrolases"/>
    <property type="match status" value="1"/>
</dbReference>
<evidence type="ECO:0000313" key="3">
    <source>
        <dbReference type="EMBL" id="EXJ87122.1"/>
    </source>
</evidence>
<name>W9Y2T6_9EURO</name>
<dbReference type="FunFam" id="3.40.50.300:FF:001638">
    <property type="entry name" value="NACHT and WD40 domain protein"/>
    <property type="match status" value="1"/>
</dbReference>
<feature type="domain" description="NACHT" evidence="2">
    <location>
        <begin position="84"/>
        <end position="235"/>
    </location>
</feature>
<dbReference type="InterPro" id="IPR007111">
    <property type="entry name" value="NACHT_NTPase"/>
</dbReference>
<dbReference type="EMBL" id="AMGY01000003">
    <property type="protein sequence ID" value="EXJ87122.1"/>
    <property type="molecule type" value="Genomic_DNA"/>
</dbReference>
<dbReference type="SUPFAM" id="SSF52540">
    <property type="entry name" value="P-loop containing nucleoside triphosphate hydrolases"/>
    <property type="match status" value="1"/>
</dbReference>
<reference evidence="3 4" key="1">
    <citation type="submission" date="2013-03" db="EMBL/GenBank/DDBJ databases">
        <title>The Genome Sequence of Capronia epimyces CBS 606.96.</title>
        <authorList>
            <consortium name="The Broad Institute Genomics Platform"/>
            <person name="Cuomo C."/>
            <person name="de Hoog S."/>
            <person name="Gorbushina A."/>
            <person name="Walker B."/>
            <person name="Young S.K."/>
            <person name="Zeng Q."/>
            <person name="Gargeya S."/>
            <person name="Fitzgerald M."/>
            <person name="Haas B."/>
            <person name="Abouelleil A."/>
            <person name="Allen A.W."/>
            <person name="Alvarado L."/>
            <person name="Arachchi H.M."/>
            <person name="Berlin A.M."/>
            <person name="Chapman S.B."/>
            <person name="Gainer-Dewar J."/>
            <person name="Goldberg J."/>
            <person name="Griggs A."/>
            <person name="Gujja S."/>
            <person name="Hansen M."/>
            <person name="Howarth C."/>
            <person name="Imamovic A."/>
            <person name="Ireland A."/>
            <person name="Larimer J."/>
            <person name="McCowan C."/>
            <person name="Murphy C."/>
            <person name="Pearson M."/>
            <person name="Poon T.W."/>
            <person name="Priest M."/>
            <person name="Roberts A."/>
            <person name="Saif S."/>
            <person name="Shea T."/>
            <person name="Sisk P."/>
            <person name="Sykes S."/>
            <person name="Wortman J."/>
            <person name="Nusbaum C."/>
            <person name="Birren B."/>
        </authorList>
    </citation>
    <scope>NUCLEOTIDE SEQUENCE [LARGE SCALE GENOMIC DNA]</scope>
    <source>
        <strain evidence="3 4">CBS 606.96</strain>
    </source>
</reference>
<dbReference type="PROSITE" id="PS50837">
    <property type="entry name" value="NACHT"/>
    <property type="match status" value="1"/>
</dbReference>